<dbReference type="InterPro" id="IPR025669">
    <property type="entry name" value="AAA_dom"/>
</dbReference>
<dbReference type="InterPro" id="IPR050445">
    <property type="entry name" value="Bact_polysacc_biosynth/exp"/>
</dbReference>
<evidence type="ECO:0000313" key="22">
    <source>
        <dbReference type="Proteomes" id="UP000030636"/>
    </source>
</evidence>
<dbReference type="GO" id="GO:0005524">
    <property type="term" value="F:ATP binding"/>
    <property type="evidence" value="ECO:0007669"/>
    <property type="project" value="UniProtKB-KW"/>
</dbReference>
<dbReference type="EC" id="2.7.10.2" evidence="5"/>
<dbReference type="SUPFAM" id="SSF52540">
    <property type="entry name" value="P-loop containing nucleoside triphosphate hydrolases"/>
    <property type="match status" value="1"/>
</dbReference>
<feature type="transmembrane region" description="Helical" evidence="18">
    <location>
        <begin position="38"/>
        <end position="58"/>
    </location>
</feature>
<keyword evidence="14 18" id="KW-0472">Membrane</keyword>
<dbReference type="CDD" id="cd05387">
    <property type="entry name" value="BY-kinase"/>
    <property type="match status" value="1"/>
</dbReference>
<dbReference type="InterPro" id="IPR005702">
    <property type="entry name" value="Wzc-like_C"/>
</dbReference>
<proteinExistence type="inferred from homology"/>
<dbReference type="InterPro" id="IPR027417">
    <property type="entry name" value="P-loop_NTPase"/>
</dbReference>
<gene>
    <name evidence="21" type="ORF">AH67_07690</name>
</gene>
<dbReference type="HOGENOM" id="CLU_009912_4_1_11"/>
<feature type="domain" description="Polysaccharide chain length determinant N-terminal" evidence="19">
    <location>
        <begin position="25"/>
        <end position="117"/>
    </location>
</feature>
<dbReference type="InterPro" id="IPR003856">
    <property type="entry name" value="LPS_length_determ_N"/>
</dbReference>
<evidence type="ECO:0000256" key="2">
    <source>
        <dbReference type="ARBA" id="ARBA00006683"/>
    </source>
</evidence>
<evidence type="ECO:0000256" key="15">
    <source>
        <dbReference type="ARBA" id="ARBA00023137"/>
    </source>
</evidence>
<evidence type="ECO:0000256" key="14">
    <source>
        <dbReference type="ARBA" id="ARBA00023136"/>
    </source>
</evidence>
<keyword evidence="10" id="KW-0547">Nucleotide-binding</keyword>
<evidence type="ECO:0000256" key="17">
    <source>
        <dbReference type="SAM" id="MobiDB-lite"/>
    </source>
</evidence>
<evidence type="ECO:0000259" key="19">
    <source>
        <dbReference type="Pfam" id="PF02706"/>
    </source>
</evidence>
<feature type="domain" description="AAA" evidence="20">
    <location>
        <begin position="293"/>
        <end position="411"/>
    </location>
</feature>
<evidence type="ECO:0000256" key="10">
    <source>
        <dbReference type="ARBA" id="ARBA00022741"/>
    </source>
</evidence>
<feature type="region of interest" description="Disordered" evidence="17">
    <location>
        <begin position="1"/>
        <end position="21"/>
    </location>
</feature>
<protein>
    <recommendedName>
        <fullName evidence="5">non-specific protein-tyrosine kinase</fullName>
        <ecNumber evidence="5">2.7.10.2</ecNumber>
    </recommendedName>
</protein>
<reference evidence="21 22" key="1">
    <citation type="journal article" date="2015" name="Genome Announc.">
        <title>Bifidobacterium pseudolongum Strain PV8-2, Isolated from a Stool Sample of an Anemic Kenyan Infant.</title>
        <authorList>
            <person name="Vazquez-Gutierrez P."/>
            <person name="Lacroix C."/>
            <person name="Chassard C."/>
            <person name="Klumpp J."/>
            <person name="Stevens M.J."/>
            <person name="Jans C."/>
        </authorList>
    </citation>
    <scope>NUCLEOTIDE SEQUENCE [LARGE SCALE GENOMIC DNA]</scope>
    <source>
        <strain evidence="21 22">PV8-2</strain>
    </source>
</reference>
<feature type="compositionally biased region" description="Polar residues" evidence="17">
    <location>
        <begin position="1"/>
        <end position="12"/>
    </location>
</feature>
<evidence type="ECO:0000256" key="13">
    <source>
        <dbReference type="ARBA" id="ARBA00022989"/>
    </source>
</evidence>
<dbReference type="EMBL" id="CP007457">
    <property type="protein sequence ID" value="AIZ16792.1"/>
    <property type="molecule type" value="Genomic_DNA"/>
</dbReference>
<evidence type="ECO:0000256" key="16">
    <source>
        <dbReference type="ARBA" id="ARBA00051245"/>
    </source>
</evidence>
<organism evidence="21 22">
    <name type="scientific">Bifidobacterium pseudolongum PV8-2</name>
    <dbReference type="NCBI Taxonomy" id="1447715"/>
    <lineage>
        <taxon>Bacteria</taxon>
        <taxon>Bacillati</taxon>
        <taxon>Actinomycetota</taxon>
        <taxon>Actinomycetes</taxon>
        <taxon>Bifidobacteriales</taxon>
        <taxon>Bifidobacteriaceae</taxon>
        <taxon>Bifidobacterium</taxon>
    </lineage>
</organism>
<keyword evidence="12" id="KW-0067">ATP-binding</keyword>
<keyword evidence="13 18" id="KW-1133">Transmembrane helix</keyword>
<feature type="transmembrane region" description="Helical" evidence="18">
    <location>
        <begin position="202"/>
        <end position="221"/>
    </location>
</feature>
<dbReference type="PANTHER" id="PTHR32309">
    <property type="entry name" value="TYROSINE-PROTEIN KINASE"/>
    <property type="match status" value="1"/>
</dbReference>
<comment type="subcellular location">
    <subcellularLocation>
        <location evidence="1">Cell inner membrane</location>
        <topology evidence="1">Multi-pass membrane protein</topology>
    </subcellularLocation>
</comment>
<comment type="catalytic activity">
    <reaction evidence="16">
        <text>L-tyrosyl-[protein] + ATP = O-phospho-L-tyrosyl-[protein] + ADP + H(+)</text>
        <dbReference type="Rhea" id="RHEA:10596"/>
        <dbReference type="Rhea" id="RHEA-COMP:10136"/>
        <dbReference type="Rhea" id="RHEA-COMP:20101"/>
        <dbReference type="ChEBI" id="CHEBI:15378"/>
        <dbReference type="ChEBI" id="CHEBI:30616"/>
        <dbReference type="ChEBI" id="CHEBI:46858"/>
        <dbReference type="ChEBI" id="CHEBI:61978"/>
        <dbReference type="ChEBI" id="CHEBI:456216"/>
        <dbReference type="EC" id="2.7.10.2"/>
    </reaction>
</comment>
<dbReference type="PANTHER" id="PTHR32309:SF13">
    <property type="entry name" value="FERRIC ENTEROBACTIN TRANSPORT PROTEIN FEPE"/>
    <property type="match status" value="1"/>
</dbReference>
<keyword evidence="22" id="KW-1185">Reference proteome</keyword>
<comment type="similarity">
    <text evidence="4">Belongs to the etk/wzc family.</text>
</comment>
<dbReference type="RefSeq" id="WP_052177315.1">
    <property type="nucleotide sequence ID" value="NZ_CP007457.1"/>
</dbReference>
<comment type="similarity">
    <text evidence="3">Belongs to the CpsD/CapB family.</text>
</comment>
<evidence type="ECO:0000256" key="3">
    <source>
        <dbReference type="ARBA" id="ARBA00007316"/>
    </source>
</evidence>
<evidence type="ECO:0000256" key="5">
    <source>
        <dbReference type="ARBA" id="ARBA00011903"/>
    </source>
</evidence>
<name>A0A0A7I958_9BIFI</name>
<sequence length="494" mass="53040">MAENMMEQQASGQAGVGAKPESDGMTLSGLFGILRKHVITIIITFFVVLGAVIALTAISPVQYSTTTQLFATYNDSSEGAANSSEQNSGSSYIMGQIKSYPALTTTQSVLQPVIDDLGLHTTVGQLKGQISVTNPTNTAFVNISVTDGDPAQAANIANGVAKSLSSVVENTLYASGSRSSVKLSIVQPATVPSTPSSPKWKLNILVGIVGGLILGVFAALLKDVLSKRIQDGDEVGEFIDAPIIGRIAEEEMLNSTKPVVVSEPGSPVAEDFRRIRTNLSFMAPVEDTNCRLIVVTSTGASEGKTTMSVNVAAALAENGAKVLLIDADLRHPSVSKKLDLDGAAGLTHVLSGQASVKDVVQRYWKPNLHIMPAGPKPPNASTLLNSPIMVELLNNALERYDYVLVDTAPMVVANDAVIFVRRGGSLVMVCRRDQTLKRDLREISDELTTLDLPVNGVIFNCARESKKSLEHSNYYYYYSNRTVDHRKKRRFSLK</sequence>
<keyword evidence="6" id="KW-1003">Cell membrane</keyword>
<evidence type="ECO:0000256" key="7">
    <source>
        <dbReference type="ARBA" id="ARBA00022519"/>
    </source>
</evidence>
<dbReference type="GO" id="GO:0004715">
    <property type="term" value="F:non-membrane spanning protein tyrosine kinase activity"/>
    <property type="evidence" value="ECO:0007669"/>
    <property type="project" value="UniProtKB-EC"/>
</dbReference>
<evidence type="ECO:0000259" key="20">
    <source>
        <dbReference type="Pfam" id="PF13614"/>
    </source>
</evidence>
<evidence type="ECO:0000256" key="11">
    <source>
        <dbReference type="ARBA" id="ARBA00022777"/>
    </source>
</evidence>
<dbReference type="Pfam" id="PF13614">
    <property type="entry name" value="AAA_31"/>
    <property type="match status" value="1"/>
</dbReference>
<keyword evidence="15 21" id="KW-0829">Tyrosine-protein kinase</keyword>
<comment type="similarity">
    <text evidence="2">Belongs to the CpsC/CapA family.</text>
</comment>
<evidence type="ECO:0000256" key="12">
    <source>
        <dbReference type="ARBA" id="ARBA00022840"/>
    </source>
</evidence>
<dbReference type="OrthoDB" id="9812433at2"/>
<dbReference type="STRING" id="1447715.AH67_07690"/>
<dbReference type="KEGG" id="bpsp:AH67_07690"/>
<keyword evidence="7" id="KW-0997">Cell inner membrane</keyword>
<evidence type="ECO:0000256" key="9">
    <source>
        <dbReference type="ARBA" id="ARBA00022692"/>
    </source>
</evidence>
<evidence type="ECO:0000256" key="8">
    <source>
        <dbReference type="ARBA" id="ARBA00022679"/>
    </source>
</evidence>
<evidence type="ECO:0000256" key="6">
    <source>
        <dbReference type="ARBA" id="ARBA00022475"/>
    </source>
</evidence>
<dbReference type="Pfam" id="PF02706">
    <property type="entry name" value="Wzz"/>
    <property type="match status" value="1"/>
</dbReference>
<dbReference type="Gene3D" id="3.40.50.300">
    <property type="entry name" value="P-loop containing nucleotide triphosphate hydrolases"/>
    <property type="match status" value="1"/>
</dbReference>
<evidence type="ECO:0000256" key="4">
    <source>
        <dbReference type="ARBA" id="ARBA00008883"/>
    </source>
</evidence>
<evidence type="ECO:0000313" key="21">
    <source>
        <dbReference type="EMBL" id="AIZ16792.1"/>
    </source>
</evidence>
<keyword evidence="8" id="KW-0808">Transferase</keyword>
<dbReference type="NCBIfam" id="TIGR01007">
    <property type="entry name" value="eps_fam"/>
    <property type="match status" value="1"/>
</dbReference>
<keyword evidence="9 18" id="KW-0812">Transmembrane</keyword>
<keyword evidence="11 21" id="KW-0418">Kinase</keyword>
<dbReference type="Proteomes" id="UP000030636">
    <property type="component" value="Chromosome"/>
</dbReference>
<dbReference type="AlphaFoldDB" id="A0A0A7I958"/>
<dbReference type="GO" id="GO:0005886">
    <property type="term" value="C:plasma membrane"/>
    <property type="evidence" value="ECO:0007669"/>
    <property type="project" value="UniProtKB-SubCell"/>
</dbReference>
<evidence type="ECO:0000256" key="1">
    <source>
        <dbReference type="ARBA" id="ARBA00004429"/>
    </source>
</evidence>
<evidence type="ECO:0000256" key="18">
    <source>
        <dbReference type="SAM" id="Phobius"/>
    </source>
</evidence>
<accession>A0A0A7I958</accession>